<comment type="caution">
    <text evidence="3">The sequence shown here is derived from an EMBL/GenBank/DDBJ whole genome shotgun (WGS) entry which is preliminary data.</text>
</comment>
<dbReference type="OrthoDB" id="9974981at2759"/>
<gene>
    <name evidence="3" type="ORF">BCR38DRAFT_350856</name>
</gene>
<dbReference type="EMBL" id="MCFJ01000013">
    <property type="protein sequence ID" value="ORY59532.1"/>
    <property type="molecule type" value="Genomic_DNA"/>
</dbReference>
<evidence type="ECO:0000313" key="4">
    <source>
        <dbReference type="Proteomes" id="UP000193689"/>
    </source>
</evidence>
<organism evidence="3 4">
    <name type="scientific">Pseudomassariella vexata</name>
    <dbReference type="NCBI Taxonomy" id="1141098"/>
    <lineage>
        <taxon>Eukaryota</taxon>
        <taxon>Fungi</taxon>
        <taxon>Dikarya</taxon>
        <taxon>Ascomycota</taxon>
        <taxon>Pezizomycotina</taxon>
        <taxon>Sordariomycetes</taxon>
        <taxon>Xylariomycetidae</taxon>
        <taxon>Amphisphaeriales</taxon>
        <taxon>Pseudomassariaceae</taxon>
        <taxon>Pseudomassariella</taxon>
    </lineage>
</organism>
<dbReference type="PANTHER" id="PTHR47706">
    <property type="entry name" value="NMRA-LIKE FAMILY PROTEIN"/>
    <property type="match status" value="1"/>
</dbReference>
<sequence>QKFIIDDFGWGLDGRPFPEFDAIHVVRVAGWNHANAKAEANSGFTWTGISSGNPIDWAMKRFNLMGFNITQRSAIIYDHEAEYFTGTTLEGIGQSVVGVLQHPEETINRFVKVMSIKTCKNELLEACQSATGKQWNVQPSPTKTLLDSRRRKHEEGDRGWVLEFAVSQLFDEGSRALICWAWLQRRRKRLWQSSCKNNSGRI</sequence>
<protein>
    <submittedName>
        <fullName evidence="3">Uncharacterized protein</fullName>
    </submittedName>
</protein>
<feature type="non-terminal residue" evidence="3">
    <location>
        <position position="1"/>
    </location>
</feature>
<keyword evidence="4" id="KW-1185">Reference proteome</keyword>
<dbReference type="RefSeq" id="XP_040712106.1">
    <property type="nucleotide sequence ID" value="XM_040856604.1"/>
</dbReference>
<dbReference type="AlphaFoldDB" id="A0A1Y2DJV6"/>
<dbReference type="GeneID" id="63772816"/>
<keyword evidence="1" id="KW-0521">NADP</keyword>
<keyword evidence="2" id="KW-0560">Oxidoreductase</keyword>
<dbReference type="STRING" id="1141098.A0A1Y2DJV6"/>
<accession>A0A1Y2DJV6</accession>
<evidence type="ECO:0000256" key="1">
    <source>
        <dbReference type="ARBA" id="ARBA00022857"/>
    </source>
</evidence>
<dbReference type="GO" id="GO:0016491">
    <property type="term" value="F:oxidoreductase activity"/>
    <property type="evidence" value="ECO:0007669"/>
    <property type="project" value="UniProtKB-KW"/>
</dbReference>
<dbReference type="Proteomes" id="UP000193689">
    <property type="component" value="Unassembled WGS sequence"/>
</dbReference>
<dbReference type="PANTHER" id="PTHR47706:SF9">
    <property type="entry name" value="NMRA-LIKE DOMAIN-CONTAINING PROTEIN-RELATED"/>
    <property type="match status" value="1"/>
</dbReference>
<evidence type="ECO:0000256" key="2">
    <source>
        <dbReference type="ARBA" id="ARBA00023002"/>
    </source>
</evidence>
<name>A0A1Y2DJV6_9PEZI</name>
<reference evidence="3 4" key="1">
    <citation type="submission" date="2016-07" db="EMBL/GenBank/DDBJ databases">
        <title>Pervasive Adenine N6-methylation of Active Genes in Fungi.</title>
        <authorList>
            <consortium name="DOE Joint Genome Institute"/>
            <person name="Mondo S.J."/>
            <person name="Dannebaum R.O."/>
            <person name="Kuo R.C."/>
            <person name="Labutti K."/>
            <person name="Haridas S."/>
            <person name="Kuo A."/>
            <person name="Salamov A."/>
            <person name="Ahrendt S.R."/>
            <person name="Lipzen A."/>
            <person name="Sullivan W."/>
            <person name="Andreopoulos W.B."/>
            <person name="Clum A."/>
            <person name="Lindquist E."/>
            <person name="Daum C."/>
            <person name="Ramamoorthy G.K."/>
            <person name="Gryganskyi A."/>
            <person name="Culley D."/>
            <person name="Magnuson J.K."/>
            <person name="James T.Y."/>
            <person name="O'Malley M.A."/>
            <person name="Stajich J.E."/>
            <person name="Spatafora J.W."/>
            <person name="Visel A."/>
            <person name="Grigoriev I.V."/>
        </authorList>
    </citation>
    <scope>NUCLEOTIDE SEQUENCE [LARGE SCALE GENOMIC DNA]</scope>
    <source>
        <strain evidence="3 4">CBS 129021</strain>
    </source>
</reference>
<proteinExistence type="predicted"/>
<evidence type="ECO:0000313" key="3">
    <source>
        <dbReference type="EMBL" id="ORY59532.1"/>
    </source>
</evidence>
<dbReference type="InterPro" id="IPR051609">
    <property type="entry name" value="NmrA/Isoflavone_reductase-like"/>
</dbReference>
<dbReference type="InParanoid" id="A0A1Y2DJV6"/>